<dbReference type="SUPFAM" id="SSF54593">
    <property type="entry name" value="Glyoxalase/Bleomycin resistance protein/Dihydroxybiphenyl dioxygenase"/>
    <property type="match status" value="1"/>
</dbReference>
<dbReference type="InterPro" id="IPR037523">
    <property type="entry name" value="VOC_core"/>
</dbReference>
<keyword evidence="3" id="KW-0560">Oxidoreductase</keyword>
<dbReference type="PROSITE" id="PS51819">
    <property type="entry name" value="VOC"/>
    <property type="match status" value="1"/>
</dbReference>
<feature type="domain" description="VOC" evidence="2">
    <location>
        <begin position="67"/>
        <end position="217"/>
    </location>
</feature>
<dbReference type="GO" id="GO:0004493">
    <property type="term" value="F:methylmalonyl-CoA epimerase activity"/>
    <property type="evidence" value="ECO:0007669"/>
    <property type="project" value="TreeGrafter"/>
</dbReference>
<dbReference type="AlphaFoldDB" id="A0A9P4LKB6"/>
<sequence>MPWLYGKVDYKNPPNLQNASSQSIPTRARLPQNIPPQYHRIIHIPRLSRRTQNKLNLTSQPTLHNHVINHIAISVPDLDAAVAFYGTCFGSKKIRSNRVTDRAAKPDAPLFRIYGDSLRKVRIALLGTGNGVGFEVFEFVEPAQRGVASGTFEYTRAGVFHIAVTTPDVEDAIACVRENGGSQIGQMVELGKDLDGVMRHAAYLRDPWGTVVEVLSCGFEALMANRE</sequence>
<dbReference type="GO" id="GO:0046491">
    <property type="term" value="P:L-methylmalonyl-CoA metabolic process"/>
    <property type="evidence" value="ECO:0007669"/>
    <property type="project" value="TreeGrafter"/>
</dbReference>
<dbReference type="GO" id="GO:0046872">
    <property type="term" value="F:metal ion binding"/>
    <property type="evidence" value="ECO:0007669"/>
    <property type="project" value="UniProtKB-KW"/>
</dbReference>
<dbReference type="OrthoDB" id="16820at2759"/>
<keyword evidence="1" id="KW-0479">Metal-binding</keyword>
<keyword evidence="3" id="KW-0223">Dioxygenase</keyword>
<protein>
    <submittedName>
        <fullName evidence="3">Glyoxalase/Bleomycin resistance protein/Dihydroxybiphenyl dioxygenase</fullName>
    </submittedName>
</protein>
<accession>A0A9P4LKB6</accession>
<dbReference type="PANTHER" id="PTHR43048:SF6">
    <property type="entry name" value="BLR8189 PROTEIN"/>
    <property type="match status" value="1"/>
</dbReference>
<evidence type="ECO:0000259" key="2">
    <source>
        <dbReference type="PROSITE" id="PS51819"/>
    </source>
</evidence>
<comment type="caution">
    <text evidence="3">The sequence shown here is derived from an EMBL/GenBank/DDBJ whole genome shotgun (WGS) entry which is preliminary data.</text>
</comment>
<dbReference type="Pfam" id="PF00903">
    <property type="entry name" value="Glyoxalase"/>
    <property type="match status" value="1"/>
</dbReference>
<dbReference type="EMBL" id="ML978235">
    <property type="protein sequence ID" value="KAF2026879.1"/>
    <property type="molecule type" value="Genomic_DNA"/>
</dbReference>
<organism evidence="3 4">
    <name type="scientific">Setomelanomma holmii</name>
    <dbReference type="NCBI Taxonomy" id="210430"/>
    <lineage>
        <taxon>Eukaryota</taxon>
        <taxon>Fungi</taxon>
        <taxon>Dikarya</taxon>
        <taxon>Ascomycota</taxon>
        <taxon>Pezizomycotina</taxon>
        <taxon>Dothideomycetes</taxon>
        <taxon>Pleosporomycetidae</taxon>
        <taxon>Pleosporales</taxon>
        <taxon>Pleosporineae</taxon>
        <taxon>Phaeosphaeriaceae</taxon>
        <taxon>Setomelanomma</taxon>
    </lineage>
</organism>
<dbReference type="PANTHER" id="PTHR43048">
    <property type="entry name" value="METHYLMALONYL-COA EPIMERASE"/>
    <property type="match status" value="1"/>
</dbReference>
<dbReference type="InterPro" id="IPR051785">
    <property type="entry name" value="MMCE/EMCE_epimerase"/>
</dbReference>
<reference evidence="3" key="1">
    <citation type="journal article" date="2020" name="Stud. Mycol.">
        <title>101 Dothideomycetes genomes: a test case for predicting lifestyles and emergence of pathogens.</title>
        <authorList>
            <person name="Haridas S."/>
            <person name="Albert R."/>
            <person name="Binder M."/>
            <person name="Bloem J."/>
            <person name="Labutti K."/>
            <person name="Salamov A."/>
            <person name="Andreopoulos B."/>
            <person name="Baker S."/>
            <person name="Barry K."/>
            <person name="Bills G."/>
            <person name="Bluhm B."/>
            <person name="Cannon C."/>
            <person name="Castanera R."/>
            <person name="Culley D."/>
            <person name="Daum C."/>
            <person name="Ezra D."/>
            <person name="Gonzalez J."/>
            <person name="Henrissat B."/>
            <person name="Kuo A."/>
            <person name="Liang C."/>
            <person name="Lipzen A."/>
            <person name="Lutzoni F."/>
            <person name="Magnuson J."/>
            <person name="Mondo S."/>
            <person name="Nolan M."/>
            <person name="Ohm R."/>
            <person name="Pangilinan J."/>
            <person name="Park H.-J."/>
            <person name="Ramirez L."/>
            <person name="Alfaro M."/>
            <person name="Sun H."/>
            <person name="Tritt A."/>
            <person name="Yoshinaga Y."/>
            <person name="Zwiers L.-H."/>
            <person name="Turgeon B."/>
            <person name="Goodwin S."/>
            <person name="Spatafora J."/>
            <person name="Crous P."/>
            <person name="Grigoriev I."/>
        </authorList>
    </citation>
    <scope>NUCLEOTIDE SEQUENCE</scope>
    <source>
        <strain evidence="3">CBS 110217</strain>
    </source>
</reference>
<evidence type="ECO:0000313" key="4">
    <source>
        <dbReference type="Proteomes" id="UP000799777"/>
    </source>
</evidence>
<evidence type="ECO:0000313" key="3">
    <source>
        <dbReference type="EMBL" id="KAF2026879.1"/>
    </source>
</evidence>
<dbReference type="GO" id="GO:0051213">
    <property type="term" value="F:dioxygenase activity"/>
    <property type="evidence" value="ECO:0007669"/>
    <property type="project" value="UniProtKB-KW"/>
</dbReference>
<dbReference type="Proteomes" id="UP000799777">
    <property type="component" value="Unassembled WGS sequence"/>
</dbReference>
<dbReference type="InterPro" id="IPR004360">
    <property type="entry name" value="Glyas_Fos-R_dOase_dom"/>
</dbReference>
<keyword evidence="4" id="KW-1185">Reference proteome</keyword>
<gene>
    <name evidence="3" type="ORF">EK21DRAFT_92004</name>
</gene>
<evidence type="ECO:0000256" key="1">
    <source>
        <dbReference type="ARBA" id="ARBA00022723"/>
    </source>
</evidence>
<proteinExistence type="predicted"/>
<name>A0A9P4LKB6_9PLEO</name>
<dbReference type="Gene3D" id="3.10.180.10">
    <property type="entry name" value="2,3-Dihydroxybiphenyl 1,2-Dioxygenase, domain 1"/>
    <property type="match status" value="1"/>
</dbReference>
<dbReference type="InterPro" id="IPR029068">
    <property type="entry name" value="Glyas_Bleomycin-R_OHBP_Dase"/>
</dbReference>